<evidence type="ECO:0000256" key="2">
    <source>
        <dbReference type="ARBA" id="ARBA00022670"/>
    </source>
</evidence>
<evidence type="ECO:0000256" key="14">
    <source>
        <dbReference type="RuleBase" id="RU366005"/>
    </source>
</evidence>
<feature type="binding site" evidence="13">
    <location>
        <position position="434"/>
    </location>
    <ligand>
        <name>Zn(2+)</name>
        <dbReference type="ChEBI" id="CHEBI:29105"/>
        <note>catalytic</note>
    </ligand>
</feature>
<evidence type="ECO:0000256" key="3">
    <source>
        <dbReference type="ARBA" id="ARBA00022692"/>
    </source>
</evidence>
<dbReference type="PANTHER" id="PTHR10120">
    <property type="entry name" value="CAAX PRENYL PROTEASE 1"/>
    <property type="match status" value="1"/>
</dbReference>
<reference evidence="18 19" key="1">
    <citation type="submission" date="2024-10" db="EMBL/GenBank/DDBJ databases">
        <title>Updated reference genomes for cyclostephanoid diatoms.</title>
        <authorList>
            <person name="Roberts W.R."/>
            <person name="Alverson A.J."/>
        </authorList>
    </citation>
    <scope>NUCLEOTIDE SEQUENCE [LARGE SCALE GENOMIC DNA]</scope>
    <source>
        <strain evidence="18 19">AJA010-31</strain>
    </source>
</reference>
<feature type="transmembrane region" description="Helical" evidence="14">
    <location>
        <begin position="173"/>
        <end position="202"/>
    </location>
</feature>
<dbReference type="Proteomes" id="UP001530400">
    <property type="component" value="Unassembled WGS sequence"/>
</dbReference>
<keyword evidence="9 14" id="KW-0482">Metalloprotease</keyword>
<dbReference type="Pfam" id="PF16491">
    <property type="entry name" value="Peptidase_M48_N"/>
    <property type="match status" value="1"/>
</dbReference>
<dbReference type="AlphaFoldDB" id="A0ABD3QP81"/>
<protein>
    <recommendedName>
        <fullName evidence="14">CAAX prenyl protease</fullName>
        <ecNumber evidence="14">3.4.24.84</ecNumber>
    </recommendedName>
</protein>
<evidence type="ECO:0000256" key="15">
    <source>
        <dbReference type="SAM" id="MobiDB-lite"/>
    </source>
</evidence>
<dbReference type="InterPro" id="IPR001915">
    <property type="entry name" value="Peptidase_M48"/>
</dbReference>
<evidence type="ECO:0000256" key="10">
    <source>
        <dbReference type="ARBA" id="ARBA00023136"/>
    </source>
</evidence>
<feature type="transmembrane region" description="Helical" evidence="14">
    <location>
        <begin position="249"/>
        <end position="276"/>
    </location>
</feature>
<keyword evidence="2 14" id="KW-0645">Protease</keyword>
<feature type="transmembrane region" description="Helical" evidence="14">
    <location>
        <begin position="223"/>
        <end position="243"/>
    </location>
</feature>
<keyword evidence="6 14" id="KW-0256">Endoplasmic reticulum</keyword>
<evidence type="ECO:0000256" key="13">
    <source>
        <dbReference type="PIRSR" id="PIRSR627057-2"/>
    </source>
</evidence>
<dbReference type="InterPro" id="IPR027057">
    <property type="entry name" value="CAXX_Prtase_1"/>
</dbReference>
<evidence type="ECO:0000256" key="5">
    <source>
        <dbReference type="ARBA" id="ARBA00022801"/>
    </source>
</evidence>
<dbReference type="EC" id="3.4.24.84" evidence="14"/>
<proteinExistence type="inferred from homology"/>
<evidence type="ECO:0000256" key="8">
    <source>
        <dbReference type="ARBA" id="ARBA00022989"/>
    </source>
</evidence>
<gene>
    <name evidence="18" type="ORF">ACHAWO_010685</name>
</gene>
<dbReference type="Pfam" id="PF01435">
    <property type="entry name" value="Peptidase_M48"/>
    <property type="match status" value="1"/>
</dbReference>
<feature type="region of interest" description="Disordered" evidence="15">
    <location>
        <begin position="73"/>
        <end position="104"/>
    </location>
</feature>
<comment type="function">
    <text evidence="14">Proteolytically removes the C-terminal three residues of farnesylated proteins.</text>
</comment>
<keyword evidence="7 13" id="KW-0862">Zinc</keyword>
<feature type="domain" description="CAAX prenyl protease 1 N-terminal" evidence="17">
    <location>
        <begin position="112"/>
        <end position="278"/>
    </location>
</feature>
<comment type="caution">
    <text evidence="14">Lacks conserved residue(s) required for the propagation of feature annotation.</text>
</comment>
<comment type="subcellular location">
    <subcellularLocation>
        <location evidence="1 14">Endoplasmic reticulum membrane</location>
        <topology evidence="1 14">Multi-pass membrane protein</topology>
    </subcellularLocation>
</comment>
<keyword evidence="19" id="KW-1185">Reference proteome</keyword>
<comment type="similarity">
    <text evidence="14">Belongs to the peptidase M48A family.</text>
</comment>
<dbReference type="EMBL" id="JALLPJ020000118">
    <property type="protein sequence ID" value="KAL3801913.1"/>
    <property type="molecule type" value="Genomic_DNA"/>
</dbReference>
<feature type="binding site" evidence="13">
    <location>
        <position position="351"/>
    </location>
    <ligand>
        <name>Zn(2+)</name>
        <dbReference type="ChEBI" id="CHEBI:29105"/>
        <note>catalytic</note>
    </ligand>
</feature>
<accession>A0ABD3QP81</accession>
<dbReference type="FunFam" id="3.30.2010.10:FF:000002">
    <property type="entry name" value="CAAX prenyl protease"/>
    <property type="match status" value="1"/>
</dbReference>
<dbReference type="GO" id="GO:0071586">
    <property type="term" value="P:CAAX-box protein processing"/>
    <property type="evidence" value="ECO:0007669"/>
    <property type="project" value="UniProtKB-UniRule"/>
</dbReference>
<evidence type="ECO:0000313" key="18">
    <source>
        <dbReference type="EMBL" id="KAL3801913.1"/>
    </source>
</evidence>
<organism evidence="18 19">
    <name type="scientific">Cyclotella atomus</name>
    <dbReference type="NCBI Taxonomy" id="382360"/>
    <lineage>
        <taxon>Eukaryota</taxon>
        <taxon>Sar</taxon>
        <taxon>Stramenopiles</taxon>
        <taxon>Ochrophyta</taxon>
        <taxon>Bacillariophyta</taxon>
        <taxon>Coscinodiscophyceae</taxon>
        <taxon>Thalassiosirophycidae</taxon>
        <taxon>Stephanodiscales</taxon>
        <taxon>Stephanodiscaceae</taxon>
        <taxon>Cyclotella</taxon>
    </lineage>
</organism>
<feature type="domain" description="Peptidase M48" evidence="16">
    <location>
        <begin position="281"/>
        <end position="489"/>
    </location>
</feature>
<evidence type="ECO:0000256" key="6">
    <source>
        <dbReference type="ARBA" id="ARBA00022824"/>
    </source>
</evidence>
<evidence type="ECO:0000256" key="1">
    <source>
        <dbReference type="ARBA" id="ARBA00004477"/>
    </source>
</evidence>
<feature type="active site" description="Proton donor" evidence="12">
    <location>
        <position position="438"/>
    </location>
</feature>
<keyword evidence="3 14" id="KW-0812">Transmembrane</keyword>
<dbReference type="GO" id="GO:0046872">
    <property type="term" value="F:metal ion binding"/>
    <property type="evidence" value="ECO:0007669"/>
    <property type="project" value="UniProtKB-UniRule"/>
</dbReference>
<dbReference type="GO" id="GO:0004222">
    <property type="term" value="F:metalloendopeptidase activity"/>
    <property type="evidence" value="ECO:0007669"/>
    <property type="project" value="UniProtKB-UniRule"/>
</dbReference>
<keyword evidence="10 14" id="KW-0472">Membrane</keyword>
<feature type="binding site" evidence="13">
    <location>
        <position position="355"/>
    </location>
    <ligand>
        <name>Zn(2+)</name>
        <dbReference type="ChEBI" id="CHEBI:29105"/>
        <note>catalytic</note>
    </ligand>
</feature>
<evidence type="ECO:0000256" key="12">
    <source>
        <dbReference type="PIRSR" id="PIRSR627057-1"/>
    </source>
</evidence>
<dbReference type="CDD" id="cd07343">
    <property type="entry name" value="M48A_Zmpste24p_like"/>
    <property type="match status" value="1"/>
</dbReference>
<evidence type="ECO:0000259" key="16">
    <source>
        <dbReference type="Pfam" id="PF01435"/>
    </source>
</evidence>
<feature type="transmembrane region" description="Helical" evidence="14">
    <location>
        <begin position="24"/>
        <end position="45"/>
    </location>
</feature>
<feature type="active site" evidence="12">
    <location>
        <position position="352"/>
    </location>
</feature>
<dbReference type="InterPro" id="IPR032456">
    <property type="entry name" value="Peptidase_M48_N"/>
</dbReference>
<name>A0ABD3QP81_9STRA</name>
<comment type="caution">
    <text evidence="18">The sequence shown here is derived from an EMBL/GenBank/DDBJ whole genome shotgun (WGS) entry which is preliminary data.</text>
</comment>
<sequence>MPFLPIIKPHYTQSPSSSSDDSPFAYAIAATLAFTLLVYIFESYLNLRQRSSFFKTEFPKELASTVGAIDAELKNKPNGTTSEETKDGSSNDETKKEEDKVDKSQPLLPQLQSKFSKAQSYGLDRISFSIISSLYSLIEECAFLLYGFMPYIWDVATSLGSNKYGWTETSDEIKITLLFLGITVIIGTITSLPFELYSTFCIEKKHGFNKQTPGLFFTDKLKGLLLTAVIGGPFVALLLKIIKMGGPHFYIYVWGFMFVFSVLMMTIYPVVIMPMFNKYEPLKEGKLKEEIYELAGRLEFPLTKLFVMDGSKRSSHSNAFMFGFFKNKRIVLFDTLMDQTHDDEILAILGHELGHWKMGHTLTNFVISQLYTGASFYCFSLCYNSHELYRAFGFNDESRPVPTIIALLFFFQVIWAPIDKVLSFIMTMHSRKCEFEADEFSVNLGMSKTLQSGLCKIHLENLGAMCPDPWYSTYHYSHPPLVERLSAMMKLDKKSK</sequence>
<comment type="catalytic activity">
    <reaction evidence="11 14">
        <text>Hydrolyzes the peptide bond -P2-(S-farnesyl or geranylgeranyl)C-P1'-P2'-P3'-COOH where P1' and P2' are amino acids with aliphatic side chains and P3' is any C-terminal residue.</text>
        <dbReference type="EC" id="3.4.24.84"/>
    </reaction>
</comment>
<keyword evidence="4 13" id="KW-0479">Metal-binding</keyword>
<evidence type="ECO:0000256" key="9">
    <source>
        <dbReference type="ARBA" id="ARBA00023049"/>
    </source>
</evidence>
<comment type="cofactor">
    <cofactor evidence="13 14">
        <name>Zn(2+)</name>
        <dbReference type="ChEBI" id="CHEBI:29105"/>
    </cofactor>
    <text evidence="13 14">Binds 1 zinc ion per subunit.</text>
</comment>
<evidence type="ECO:0000259" key="17">
    <source>
        <dbReference type="Pfam" id="PF16491"/>
    </source>
</evidence>
<dbReference type="Gene3D" id="3.30.2010.10">
    <property type="entry name" value="Metalloproteases ('zincins'), catalytic domain"/>
    <property type="match status" value="1"/>
</dbReference>
<dbReference type="GO" id="GO:0005789">
    <property type="term" value="C:endoplasmic reticulum membrane"/>
    <property type="evidence" value="ECO:0007669"/>
    <property type="project" value="UniProtKB-SubCell"/>
</dbReference>
<evidence type="ECO:0000313" key="19">
    <source>
        <dbReference type="Proteomes" id="UP001530400"/>
    </source>
</evidence>
<evidence type="ECO:0000256" key="11">
    <source>
        <dbReference type="ARBA" id="ARBA00044456"/>
    </source>
</evidence>
<keyword evidence="5 14" id="KW-0378">Hydrolase</keyword>
<evidence type="ECO:0000256" key="4">
    <source>
        <dbReference type="ARBA" id="ARBA00022723"/>
    </source>
</evidence>
<keyword evidence="8 14" id="KW-1133">Transmembrane helix</keyword>
<feature type="compositionally biased region" description="Basic and acidic residues" evidence="15">
    <location>
        <begin position="83"/>
        <end position="103"/>
    </location>
</feature>
<evidence type="ECO:0000256" key="7">
    <source>
        <dbReference type="ARBA" id="ARBA00022833"/>
    </source>
</evidence>